<reference evidence="5 6" key="1">
    <citation type="journal article" date="2015" name="Stand. Genomic Sci.">
        <title>Genomic Encyclopedia of Bacterial and Archaeal Type Strains, Phase III: the genomes of soil and plant-associated and newly described type strains.</title>
        <authorList>
            <person name="Whitman W.B."/>
            <person name="Woyke T."/>
            <person name="Klenk H.P."/>
            <person name="Zhou Y."/>
            <person name="Lilburn T.G."/>
            <person name="Beck B.J."/>
            <person name="De Vos P."/>
            <person name="Vandamme P."/>
            <person name="Eisen J.A."/>
            <person name="Garrity G."/>
            <person name="Hugenholtz P."/>
            <person name="Kyrpides N.C."/>
        </authorList>
    </citation>
    <scope>NUCLEOTIDE SEQUENCE [LARGE SCALE GENOMIC DNA]</scope>
    <source>
        <strain evidence="5 6">CV53</strain>
    </source>
</reference>
<proteinExistence type="predicted"/>
<dbReference type="PRINTS" id="PR00032">
    <property type="entry name" value="HTHARAC"/>
</dbReference>
<dbReference type="SUPFAM" id="SSF51215">
    <property type="entry name" value="Regulatory protein AraC"/>
    <property type="match status" value="1"/>
</dbReference>
<evidence type="ECO:0000259" key="4">
    <source>
        <dbReference type="PROSITE" id="PS01124"/>
    </source>
</evidence>
<dbReference type="InterPro" id="IPR018060">
    <property type="entry name" value="HTH_AraC"/>
</dbReference>
<dbReference type="PANTHER" id="PTHR43280">
    <property type="entry name" value="ARAC-FAMILY TRANSCRIPTIONAL REGULATOR"/>
    <property type="match status" value="1"/>
</dbReference>
<keyword evidence="3" id="KW-0804">Transcription</keyword>
<feature type="domain" description="HTH araC/xylS-type" evidence="4">
    <location>
        <begin position="185"/>
        <end position="283"/>
    </location>
</feature>
<evidence type="ECO:0000256" key="3">
    <source>
        <dbReference type="ARBA" id="ARBA00023163"/>
    </source>
</evidence>
<sequence>MDYSYELIEPHEDLPVKIIIHTSDNSAFIPRHWHESVEISYVLSGKIDQIYIDGKEYESREGDIVLINSNSIHSFSVGRGENRKSLTLFIPADFLKAVYPESDKIEFHCISNGEQEIEIKKQFDELRNILNSIVNTYLDIEKDPLAYIKVTSLSYELIYHLLKNFKSDKKSSSVFKARNYIERLTLITDFIKDHYNQELSLDLLSNEFNLSSEYLSRFFMKHTGMTVLNYINAIRLEKSFPELMNTDHPIIQIALNHGFPNEKSFNRVFKAVYEITPHQYRKEQKN</sequence>
<dbReference type="SMART" id="SM00342">
    <property type="entry name" value="HTH_ARAC"/>
    <property type="match status" value="1"/>
</dbReference>
<dbReference type="PROSITE" id="PS01124">
    <property type="entry name" value="HTH_ARAC_FAMILY_2"/>
    <property type="match status" value="1"/>
</dbReference>
<dbReference type="PANTHER" id="PTHR43280:SF2">
    <property type="entry name" value="HTH-TYPE TRANSCRIPTIONAL REGULATOR EXSA"/>
    <property type="match status" value="1"/>
</dbReference>
<dbReference type="GO" id="GO:0003700">
    <property type="term" value="F:DNA-binding transcription factor activity"/>
    <property type="evidence" value="ECO:0007669"/>
    <property type="project" value="InterPro"/>
</dbReference>
<dbReference type="InterPro" id="IPR014710">
    <property type="entry name" value="RmlC-like_jellyroll"/>
</dbReference>
<dbReference type="InterPro" id="IPR003313">
    <property type="entry name" value="AraC-bd"/>
</dbReference>
<dbReference type="Pfam" id="PF02311">
    <property type="entry name" value="AraC_binding"/>
    <property type="match status" value="1"/>
</dbReference>
<evidence type="ECO:0000313" key="6">
    <source>
        <dbReference type="Proteomes" id="UP000295689"/>
    </source>
</evidence>
<protein>
    <submittedName>
        <fullName evidence="5">AraC-like DNA-binding protein</fullName>
    </submittedName>
</protein>
<accession>A0A4V2RCW3</accession>
<dbReference type="EMBL" id="SLVV01000010">
    <property type="protein sequence ID" value="TCN22550.1"/>
    <property type="molecule type" value="Genomic_DNA"/>
</dbReference>
<comment type="caution">
    <text evidence="5">The sequence shown here is derived from an EMBL/GenBank/DDBJ whole genome shotgun (WGS) entry which is preliminary data.</text>
</comment>
<organism evidence="5 6">
    <name type="scientific">Mesobacillus foraminis</name>
    <dbReference type="NCBI Taxonomy" id="279826"/>
    <lineage>
        <taxon>Bacteria</taxon>
        <taxon>Bacillati</taxon>
        <taxon>Bacillota</taxon>
        <taxon>Bacilli</taxon>
        <taxon>Bacillales</taxon>
        <taxon>Bacillaceae</taxon>
        <taxon>Mesobacillus</taxon>
    </lineage>
</organism>
<dbReference type="InterPro" id="IPR009057">
    <property type="entry name" value="Homeodomain-like_sf"/>
</dbReference>
<dbReference type="CDD" id="cd02208">
    <property type="entry name" value="cupin_RmlC-like"/>
    <property type="match status" value="1"/>
</dbReference>
<gene>
    <name evidence="5" type="ORF">EV146_11015</name>
</gene>
<name>A0A4V2RCW3_9BACI</name>
<keyword evidence="1" id="KW-0805">Transcription regulation</keyword>
<evidence type="ECO:0000256" key="2">
    <source>
        <dbReference type="ARBA" id="ARBA00023125"/>
    </source>
</evidence>
<dbReference type="Gene3D" id="1.10.10.60">
    <property type="entry name" value="Homeodomain-like"/>
    <property type="match status" value="2"/>
</dbReference>
<dbReference type="InterPro" id="IPR037923">
    <property type="entry name" value="HTH-like"/>
</dbReference>
<dbReference type="Gene3D" id="2.60.120.10">
    <property type="entry name" value="Jelly Rolls"/>
    <property type="match status" value="1"/>
</dbReference>
<dbReference type="SUPFAM" id="SSF46689">
    <property type="entry name" value="Homeodomain-like"/>
    <property type="match status" value="2"/>
</dbReference>
<keyword evidence="6" id="KW-1185">Reference proteome</keyword>
<keyword evidence="2 5" id="KW-0238">DNA-binding</keyword>
<dbReference type="RefSeq" id="WP_132009250.1">
    <property type="nucleotide sequence ID" value="NZ_JABUHM010000011.1"/>
</dbReference>
<dbReference type="GO" id="GO:0043565">
    <property type="term" value="F:sequence-specific DNA binding"/>
    <property type="evidence" value="ECO:0007669"/>
    <property type="project" value="InterPro"/>
</dbReference>
<evidence type="ECO:0000256" key="1">
    <source>
        <dbReference type="ARBA" id="ARBA00023015"/>
    </source>
</evidence>
<evidence type="ECO:0000313" key="5">
    <source>
        <dbReference type="EMBL" id="TCN22550.1"/>
    </source>
</evidence>
<dbReference type="Pfam" id="PF12833">
    <property type="entry name" value="HTH_18"/>
    <property type="match status" value="1"/>
</dbReference>
<dbReference type="InterPro" id="IPR020449">
    <property type="entry name" value="Tscrpt_reg_AraC-type_HTH"/>
</dbReference>
<dbReference type="AlphaFoldDB" id="A0A4V2RCW3"/>
<dbReference type="Proteomes" id="UP000295689">
    <property type="component" value="Unassembled WGS sequence"/>
</dbReference>